<dbReference type="Proteomes" id="UP001273505">
    <property type="component" value="Unassembled WGS sequence"/>
</dbReference>
<dbReference type="RefSeq" id="WP_302723502.1">
    <property type="nucleotide sequence ID" value="NZ_JAULRU010000617.1"/>
</dbReference>
<accession>A0ABU4RXX9</accession>
<dbReference type="InterPro" id="IPR050194">
    <property type="entry name" value="Glycosyltransferase_grp1"/>
</dbReference>
<evidence type="ECO:0000259" key="3">
    <source>
        <dbReference type="Pfam" id="PF13579"/>
    </source>
</evidence>
<dbReference type="InterPro" id="IPR001296">
    <property type="entry name" value="Glyco_trans_1"/>
</dbReference>
<dbReference type="SUPFAM" id="SSF53756">
    <property type="entry name" value="UDP-Glycosyltransferase/glycogen phosphorylase"/>
    <property type="match status" value="1"/>
</dbReference>
<evidence type="ECO:0000259" key="2">
    <source>
        <dbReference type="Pfam" id="PF00534"/>
    </source>
</evidence>
<keyword evidence="4" id="KW-0328">Glycosyltransferase</keyword>
<dbReference type="EC" id="2.4.-.-" evidence="4"/>
<dbReference type="GO" id="GO:0016757">
    <property type="term" value="F:glycosyltransferase activity"/>
    <property type="evidence" value="ECO:0007669"/>
    <property type="project" value="UniProtKB-KW"/>
</dbReference>
<keyword evidence="5" id="KW-1185">Reference proteome</keyword>
<dbReference type="InterPro" id="IPR028098">
    <property type="entry name" value="Glyco_trans_4-like_N"/>
</dbReference>
<organism evidence="4 5">
    <name type="scientific">Gilvimarinus gilvus</name>
    <dbReference type="NCBI Taxonomy" id="3058038"/>
    <lineage>
        <taxon>Bacteria</taxon>
        <taxon>Pseudomonadati</taxon>
        <taxon>Pseudomonadota</taxon>
        <taxon>Gammaproteobacteria</taxon>
        <taxon>Cellvibrionales</taxon>
        <taxon>Cellvibrionaceae</taxon>
        <taxon>Gilvimarinus</taxon>
    </lineage>
</organism>
<keyword evidence="4" id="KW-0808">Transferase</keyword>
<proteinExistence type="predicted"/>
<feature type="domain" description="Glycosyltransferase subfamily 4-like N-terminal" evidence="3">
    <location>
        <begin position="23"/>
        <end position="194"/>
    </location>
</feature>
<dbReference type="Pfam" id="PF13579">
    <property type="entry name" value="Glyco_trans_4_4"/>
    <property type="match status" value="1"/>
</dbReference>
<name>A0ABU4RXX9_9GAMM</name>
<feature type="compositionally biased region" description="Basic and acidic residues" evidence="1">
    <location>
        <begin position="50"/>
        <end position="61"/>
    </location>
</feature>
<feature type="domain" description="Glycosyl transferase family 1" evidence="2">
    <location>
        <begin position="212"/>
        <end position="369"/>
    </location>
</feature>
<dbReference type="PANTHER" id="PTHR45947">
    <property type="entry name" value="SULFOQUINOVOSYL TRANSFERASE SQD2"/>
    <property type="match status" value="1"/>
</dbReference>
<dbReference type="Pfam" id="PF00534">
    <property type="entry name" value="Glycos_transf_1"/>
    <property type="match status" value="1"/>
</dbReference>
<evidence type="ECO:0000256" key="1">
    <source>
        <dbReference type="SAM" id="MobiDB-lite"/>
    </source>
</evidence>
<dbReference type="EMBL" id="JAXAFO010000008">
    <property type="protein sequence ID" value="MDX6849011.1"/>
    <property type="molecule type" value="Genomic_DNA"/>
</dbReference>
<evidence type="ECO:0000313" key="4">
    <source>
        <dbReference type="EMBL" id="MDX6849011.1"/>
    </source>
</evidence>
<comment type="caution">
    <text evidence="4">The sequence shown here is derived from an EMBL/GenBank/DDBJ whole genome shotgun (WGS) entry which is preliminary data.</text>
</comment>
<gene>
    <name evidence="4" type="ORF">SCD92_06540</name>
</gene>
<sequence>MTSDSSKTITALHVGKFYPPHRGGMETYLRDLLTALQHQGVRCIALVHDSPESSADEKQTDPGETTGNSPTVVRAAVWANLLFTPISPGFAWQLNRLLREESPSVLHLHMPNVSAFWALFLPRARRIPWVVHWHADVPVGALHRGIRWFYRIYRPFERWVLRRAAVIVTTSPPYMRSSAPLKPFLERSRVVPLGIREPAPVSSDQTAATEQNSPLQLIAVGRLTYYKGFEVLLRALTQCPQVTLGLIGDGECRHELSALIDDLQLSDRVALLGNLSEGELDQRLRASDCLCLPSIERTEAFGVVLLEAMARGKACVVTDVPGTGMPWVVQNDLNGLVVPPNDSGALAEALNRLAANRPLCKSMGEIGLKRFTEQFCIDASADTIAKIYSELTGMEAK</sequence>
<evidence type="ECO:0000313" key="5">
    <source>
        <dbReference type="Proteomes" id="UP001273505"/>
    </source>
</evidence>
<reference evidence="4 5" key="1">
    <citation type="submission" date="2023-11" db="EMBL/GenBank/DDBJ databases">
        <title>Gilvimarinus fulvus sp. nov., isolated from the surface of Kelp.</title>
        <authorList>
            <person name="Sun Y.Y."/>
            <person name="Gong Y."/>
            <person name="Du Z.J."/>
        </authorList>
    </citation>
    <scope>NUCLEOTIDE SEQUENCE [LARGE SCALE GENOMIC DNA]</scope>
    <source>
        <strain evidence="4 5">SDUM040013</strain>
    </source>
</reference>
<dbReference type="PANTHER" id="PTHR45947:SF3">
    <property type="entry name" value="SULFOQUINOVOSYL TRANSFERASE SQD2"/>
    <property type="match status" value="1"/>
</dbReference>
<feature type="region of interest" description="Disordered" evidence="1">
    <location>
        <begin position="50"/>
        <end position="69"/>
    </location>
</feature>
<protein>
    <submittedName>
        <fullName evidence="4">Glycosyltransferase</fullName>
        <ecNumber evidence="4">2.4.-.-</ecNumber>
    </submittedName>
</protein>
<dbReference type="Gene3D" id="3.40.50.2000">
    <property type="entry name" value="Glycogen Phosphorylase B"/>
    <property type="match status" value="2"/>
</dbReference>